<organism evidence="1">
    <name type="scientific">uncultured spirochete</name>
    <dbReference type="NCBI Taxonomy" id="156406"/>
    <lineage>
        <taxon>Bacteria</taxon>
        <taxon>Pseudomonadati</taxon>
        <taxon>Spirochaetota</taxon>
        <taxon>Spirochaetia</taxon>
        <taxon>Spirochaetales</taxon>
        <taxon>environmental samples</taxon>
    </lineage>
</organism>
<proteinExistence type="predicted"/>
<evidence type="ECO:0000313" key="1">
    <source>
        <dbReference type="EMBL" id="SLM09734.1"/>
    </source>
</evidence>
<accession>A0A3P3XEW4</accession>
<reference evidence="1" key="1">
    <citation type="submission" date="2017-02" db="EMBL/GenBank/DDBJ databases">
        <authorList>
            <person name="Regsiter A."/>
            <person name="William W."/>
        </authorList>
    </citation>
    <scope>NUCLEOTIDE SEQUENCE</scope>
    <source>
        <strain evidence="1">Bib</strain>
    </source>
</reference>
<sequence>MSQCGTRGACAVLWRICEQGSRVLRHSNLFSDSDGESGRRNRFTFQQIAFYHILLKSIVNRSEEVVNLILEKELEAK</sequence>
<gene>
    <name evidence="1" type="ORF">SPIROBIBN47_10029</name>
</gene>
<protein>
    <submittedName>
        <fullName evidence="1">Uncharacterized protein</fullName>
    </submittedName>
</protein>
<dbReference type="EMBL" id="FWDM01000001">
    <property type="protein sequence ID" value="SLM09734.1"/>
    <property type="molecule type" value="Genomic_DNA"/>
</dbReference>
<name>A0A3P3XEW4_9SPIR</name>
<dbReference type="AlphaFoldDB" id="A0A3P3XEW4"/>